<proteinExistence type="predicted"/>
<dbReference type="Gene3D" id="3.40.910.10">
    <property type="entry name" value="Deoxyhypusine synthase"/>
    <property type="match status" value="1"/>
</dbReference>
<feature type="non-terminal residue" evidence="1">
    <location>
        <position position="151"/>
    </location>
</feature>
<dbReference type="InterPro" id="IPR036982">
    <property type="entry name" value="Deoxyhypusine_synthase_sf"/>
</dbReference>
<name>X1H4B7_9ZZZZ</name>
<dbReference type="AlphaFoldDB" id="X1H4B7"/>
<dbReference type="InterPro" id="IPR002773">
    <property type="entry name" value="Deoxyhypusine_synthase"/>
</dbReference>
<evidence type="ECO:0000313" key="1">
    <source>
        <dbReference type="EMBL" id="GAH48699.1"/>
    </source>
</evidence>
<sequence>MDINQINHDLVEHLYQGLEEVSKQRVDQAISKIVQAKERGRKVVVVTGSGPNIHEGVTTLIAELIKKKIVDGVITSSAVIAHEMAGSLDKVKRLDGKKLGICEDALPKGSVFEITLMDKETLEQIKREMLVDVELIERTLGLPGDVIIKAA</sequence>
<comment type="caution">
    <text evidence="1">The sequence shown here is derived from an EMBL/GenBank/DDBJ whole genome shotgun (WGS) entry which is preliminary data.</text>
</comment>
<gene>
    <name evidence="1" type="ORF">S03H2_31437</name>
</gene>
<reference evidence="1" key="1">
    <citation type="journal article" date="2014" name="Front. Microbiol.">
        <title>High frequency of phylogenetically diverse reductive dehalogenase-homologous genes in deep subseafloor sedimentary metagenomes.</title>
        <authorList>
            <person name="Kawai M."/>
            <person name="Futagami T."/>
            <person name="Toyoda A."/>
            <person name="Takaki Y."/>
            <person name="Nishi S."/>
            <person name="Hori S."/>
            <person name="Arai W."/>
            <person name="Tsubouchi T."/>
            <person name="Morono Y."/>
            <person name="Uchiyama I."/>
            <person name="Ito T."/>
            <person name="Fujiyama A."/>
            <person name="Inagaki F."/>
            <person name="Takami H."/>
        </authorList>
    </citation>
    <scope>NUCLEOTIDE SEQUENCE</scope>
    <source>
        <strain evidence="1">Expedition CK06-06</strain>
    </source>
</reference>
<dbReference type="Pfam" id="PF01916">
    <property type="entry name" value="DS"/>
    <property type="match status" value="1"/>
</dbReference>
<protein>
    <submittedName>
        <fullName evidence="1">Uncharacterized protein</fullName>
    </submittedName>
</protein>
<organism evidence="1">
    <name type="scientific">marine sediment metagenome</name>
    <dbReference type="NCBI Taxonomy" id="412755"/>
    <lineage>
        <taxon>unclassified sequences</taxon>
        <taxon>metagenomes</taxon>
        <taxon>ecological metagenomes</taxon>
    </lineage>
</organism>
<accession>X1H4B7</accession>
<dbReference type="EMBL" id="BARU01019061">
    <property type="protein sequence ID" value="GAH48699.1"/>
    <property type="molecule type" value="Genomic_DNA"/>
</dbReference>